<dbReference type="PROSITE" id="PS50030">
    <property type="entry name" value="UBA"/>
    <property type="match status" value="1"/>
</dbReference>
<accession>A0A0B6ZRP9</accession>
<evidence type="ECO:0000256" key="1">
    <source>
        <dbReference type="SAM" id="MobiDB-lite"/>
    </source>
</evidence>
<gene>
    <name evidence="3" type="primary">ORF77917</name>
</gene>
<organism evidence="3">
    <name type="scientific">Arion vulgaris</name>
    <dbReference type="NCBI Taxonomy" id="1028688"/>
    <lineage>
        <taxon>Eukaryota</taxon>
        <taxon>Metazoa</taxon>
        <taxon>Spiralia</taxon>
        <taxon>Lophotrochozoa</taxon>
        <taxon>Mollusca</taxon>
        <taxon>Gastropoda</taxon>
        <taxon>Heterobranchia</taxon>
        <taxon>Euthyneura</taxon>
        <taxon>Panpulmonata</taxon>
        <taxon>Eupulmonata</taxon>
        <taxon>Stylommatophora</taxon>
        <taxon>Helicina</taxon>
        <taxon>Arionoidea</taxon>
        <taxon>Arionidae</taxon>
        <taxon>Arion</taxon>
    </lineage>
</organism>
<dbReference type="InterPro" id="IPR015940">
    <property type="entry name" value="UBA"/>
</dbReference>
<sequence>MTALETTQWDVTKATKYLQLKKLLSLGVADVYKCKEALTASGWNLQCAAEALLESSRAPGVPSRRSPAKPGMITSHNRPATPEIVDV</sequence>
<feature type="region of interest" description="Disordered" evidence="1">
    <location>
        <begin position="56"/>
        <end position="87"/>
    </location>
</feature>
<reference evidence="3" key="1">
    <citation type="submission" date="2014-12" db="EMBL/GenBank/DDBJ databases">
        <title>Insight into the proteome of Arion vulgaris.</title>
        <authorList>
            <person name="Aradska J."/>
            <person name="Bulat T."/>
            <person name="Smidak R."/>
            <person name="Sarate P."/>
            <person name="Gangsoo J."/>
            <person name="Sialana F."/>
            <person name="Bilban M."/>
            <person name="Lubec G."/>
        </authorList>
    </citation>
    <scope>NUCLEOTIDE SEQUENCE</scope>
    <source>
        <tissue evidence="3">Skin</tissue>
    </source>
</reference>
<feature type="domain" description="UBA" evidence="2">
    <location>
        <begin position="13"/>
        <end position="55"/>
    </location>
</feature>
<protein>
    <recommendedName>
        <fullName evidence="2">UBA domain-containing protein</fullName>
    </recommendedName>
</protein>
<evidence type="ECO:0000259" key="2">
    <source>
        <dbReference type="PROSITE" id="PS50030"/>
    </source>
</evidence>
<name>A0A0B6ZRP9_9EUPU</name>
<proteinExistence type="predicted"/>
<evidence type="ECO:0000313" key="3">
    <source>
        <dbReference type="EMBL" id="CEK71334.1"/>
    </source>
</evidence>
<dbReference type="EMBL" id="HACG01024469">
    <property type="protein sequence ID" value="CEK71334.1"/>
    <property type="molecule type" value="Transcribed_RNA"/>
</dbReference>
<dbReference type="AlphaFoldDB" id="A0A0B6ZRP9"/>